<protein>
    <recommendedName>
        <fullName evidence="1">Reverse transcriptase zinc-binding domain-containing protein</fullName>
    </recommendedName>
</protein>
<dbReference type="AlphaFoldDB" id="A0AAW2NNH5"/>
<gene>
    <name evidence="2" type="ORF">Sradi_4375000</name>
</gene>
<comment type="caution">
    <text evidence="2">The sequence shown here is derived from an EMBL/GenBank/DDBJ whole genome shotgun (WGS) entry which is preliminary data.</text>
</comment>
<feature type="domain" description="Reverse transcriptase zinc-binding" evidence="1">
    <location>
        <begin position="245"/>
        <end position="311"/>
    </location>
</feature>
<dbReference type="InterPro" id="IPR026960">
    <property type="entry name" value="RVT-Znf"/>
</dbReference>
<accession>A0AAW2NNH5</accession>
<dbReference type="Pfam" id="PF13966">
    <property type="entry name" value="zf-RVT"/>
    <property type="match status" value="1"/>
</dbReference>
<evidence type="ECO:0000313" key="2">
    <source>
        <dbReference type="EMBL" id="KAL0345437.1"/>
    </source>
</evidence>
<evidence type="ECO:0000259" key="1">
    <source>
        <dbReference type="Pfam" id="PF13966"/>
    </source>
</evidence>
<name>A0AAW2NNH5_SESRA</name>
<reference evidence="2" key="2">
    <citation type="journal article" date="2024" name="Plant">
        <title>Genomic evolution and insights into agronomic trait innovations of Sesamum species.</title>
        <authorList>
            <person name="Miao H."/>
            <person name="Wang L."/>
            <person name="Qu L."/>
            <person name="Liu H."/>
            <person name="Sun Y."/>
            <person name="Le M."/>
            <person name="Wang Q."/>
            <person name="Wei S."/>
            <person name="Zheng Y."/>
            <person name="Lin W."/>
            <person name="Duan Y."/>
            <person name="Cao H."/>
            <person name="Xiong S."/>
            <person name="Wang X."/>
            <person name="Wei L."/>
            <person name="Li C."/>
            <person name="Ma Q."/>
            <person name="Ju M."/>
            <person name="Zhao R."/>
            <person name="Li G."/>
            <person name="Mu C."/>
            <person name="Tian Q."/>
            <person name="Mei H."/>
            <person name="Zhang T."/>
            <person name="Gao T."/>
            <person name="Zhang H."/>
        </authorList>
    </citation>
    <scope>NUCLEOTIDE SEQUENCE</scope>
    <source>
        <strain evidence="2">G02</strain>
    </source>
</reference>
<reference evidence="2" key="1">
    <citation type="submission" date="2020-06" db="EMBL/GenBank/DDBJ databases">
        <authorList>
            <person name="Li T."/>
            <person name="Hu X."/>
            <person name="Zhang T."/>
            <person name="Song X."/>
            <person name="Zhang H."/>
            <person name="Dai N."/>
            <person name="Sheng W."/>
            <person name="Hou X."/>
            <person name="Wei L."/>
        </authorList>
    </citation>
    <scope>NUCLEOTIDE SEQUENCE</scope>
    <source>
        <strain evidence="2">G02</strain>
        <tissue evidence="2">Leaf</tissue>
    </source>
</reference>
<proteinExistence type="predicted"/>
<organism evidence="2">
    <name type="scientific">Sesamum radiatum</name>
    <name type="common">Black benniseed</name>
    <dbReference type="NCBI Taxonomy" id="300843"/>
    <lineage>
        <taxon>Eukaryota</taxon>
        <taxon>Viridiplantae</taxon>
        <taxon>Streptophyta</taxon>
        <taxon>Embryophyta</taxon>
        <taxon>Tracheophyta</taxon>
        <taxon>Spermatophyta</taxon>
        <taxon>Magnoliopsida</taxon>
        <taxon>eudicotyledons</taxon>
        <taxon>Gunneridae</taxon>
        <taxon>Pentapetalae</taxon>
        <taxon>asterids</taxon>
        <taxon>lamiids</taxon>
        <taxon>Lamiales</taxon>
        <taxon>Pedaliaceae</taxon>
        <taxon>Sesamum</taxon>
    </lineage>
</organism>
<dbReference type="PANTHER" id="PTHR33116:SF78">
    <property type="entry name" value="OS12G0587133 PROTEIN"/>
    <property type="match status" value="1"/>
</dbReference>
<sequence length="406" mass="45706">MLQDAERKGEITGIAIARGAPCTSHLLFADDTIIFGHAKEETMLAIKRILGMFGQASGQEVNFDKSSMVVSRNLGDLEKQRMASILGVSLVLRHDKYLVYQLLQGATHLAEPDYASEIFPWDVVFGGTIGVSSILNLERYICGAGPGGQRLSMEVGSGKDIHIWGDKWLPQPTEFRITSSPRGLSSEALVADLIDEERGCSKEELVRQVVDGDDAELILDISLSRIGSPDVVIWHYTQKREFSRLLEYYLSTCTPPKVRNFVWRVCHEALPTALNLAKRCSTVDTRCSVCLEVDESLMHVLLHCSFARQVWALANVPVHWMVGAEVSTQEWLAKEYKRAGHETGDRILTICWGLWTHRCELLMEGKRISPLSVVHQADRIYGDYKEATTAMRIQRRQQWDRAIHIV</sequence>
<dbReference type="PANTHER" id="PTHR33116">
    <property type="entry name" value="REVERSE TRANSCRIPTASE ZINC-BINDING DOMAIN-CONTAINING PROTEIN-RELATED-RELATED"/>
    <property type="match status" value="1"/>
</dbReference>
<dbReference type="EMBL" id="JACGWJ010000019">
    <property type="protein sequence ID" value="KAL0345437.1"/>
    <property type="molecule type" value="Genomic_DNA"/>
</dbReference>